<dbReference type="GO" id="GO:0004642">
    <property type="term" value="F:phosphoribosylformylglycinamidine synthase activity"/>
    <property type="evidence" value="ECO:0007669"/>
    <property type="project" value="UniProtKB-EC"/>
</dbReference>
<dbReference type="Pfam" id="PF13507">
    <property type="entry name" value="GATase_5"/>
    <property type="match status" value="1"/>
</dbReference>
<comment type="caution">
    <text evidence="2">The sequence shown here is derived from an EMBL/GenBank/DDBJ whole genome shotgun (WGS) entry which is preliminary data.</text>
</comment>
<gene>
    <name evidence="2" type="ORF">BN14_02978</name>
</gene>
<dbReference type="PANTHER" id="PTHR10099:SF1">
    <property type="entry name" value="PHOSPHORIBOSYLFORMYLGLYCINAMIDINE SYNTHASE"/>
    <property type="match status" value="1"/>
</dbReference>
<evidence type="ECO:0000313" key="2">
    <source>
        <dbReference type="EMBL" id="CCO28977.1"/>
    </source>
</evidence>
<dbReference type="AlphaFoldDB" id="M5BZ51"/>
<accession>M5BZ51</accession>
<protein>
    <submittedName>
        <fullName evidence="2">Phosphoribosylformylglycinamidine synthase</fullName>
        <ecNumber evidence="2">6.3.5.3</ecNumber>
    </submittedName>
</protein>
<proteinExistence type="predicted"/>
<evidence type="ECO:0000259" key="1">
    <source>
        <dbReference type="Pfam" id="PF02769"/>
    </source>
</evidence>
<evidence type="ECO:0000313" key="3">
    <source>
        <dbReference type="Proteomes" id="UP000012065"/>
    </source>
</evidence>
<organism evidence="2 3">
    <name type="scientific">Thanatephorus cucumeris (strain AG1-IB / isolate 7/3/14)</name>
    <name type="common">Lettuce bottom rot fungus</name>
    <name type="synonym">Rhizoctonia solani</name>
    <dbReference type="NCBI Taxonomy" id="1108050"/>
    <lineage>
        <taxon>Eukaryota</taxon>
        <taxon>Fungi</taxon>
        <taxon>Dikarya</taxon>
        <taxon>Basidiomycota</taxon>
        <taxon>Agaricomycotina</taxon>
        <taxon>Agaricomycetes</taxon>
        <taxon>Cantharellales</taxon>
        <taxon>Ceratobasidiaceae</taxon>
        <taxon>Rhizoctonia</taxon>
        <taxon>Rhizoctonia solani AG-1</taxon>
    </lineage>
</organism>
<dbReference type="InterPro" id="IPR036676">
    <property type="entry name" value="PurM-like_C_sf"/>
</dbReference>
<dbReference type="InterPro" id="IPR010918">
    <property type="entry name" value="PurM-like_C_dom"/>
</dbReference>
<dbReference type="SUPFAM" id="SSF56042">
    <property type="entry name" value="PurM C-terminal domain-like"/>
    <property type="match status" value="1"/>
</dbReference>
<dbReference type="Gene3D" id="3.90.650.10">
    <property type="entry name" value="PurM-like C-terminal domain"/>
    <property type="match status" value="1"/>
</dbReference>
<dbReference type="SUPFAM" id="SSF52317">
    <property type="entry name" value="Class I glutamine amidotransferase-like"/>
    <property type="match status" value="1"/>
</dbReference>
<keyword evidence="2" id="KW-0436">Ligase</keyword>
<dbReference type="EC" id="6.3.5.3" evidence="2"/>
<dbReference type="EMBL" id="CAOJ01004022">
    <property type="protein sequence ID" value="CCO28977.1"/>
    <property type="molecule type" value="Genomic_DNA"/>
</dbReference>
<dbReference type="Pfam" id="PF02769">
    <property type="entry name" value="AIRS_C"/>
    <property type="match status" value="1"/>
</dbReference>
<dbReference type="Proteomes" id="UP000012065">
    <property type="component" value="Unassembled WGS sequence"/>
</dbReference>
<name>M5BZ51_THACB</name>
<dbReference type="PANTHER" id="PTHR10099">
    <property type="entry name" value="PHOSPHORIBOSYLFORMYLGLYCINAMIDINE SYNTHASE"/>
    <property type="match status" value="1"/>
</dbReference>
<dbReference type="GO" id="GO:0005737">
    <property type="term" value="C:cytoplasm"/>
    <property type="evidence" value="ECO:0007669"/>
    <property type="project" value="TreeGrafter"/>
</dbReference>
<sequence length="274" mass="29879">MYETPGHQLFAEISPNVPLSFSSTWPTIGNETPDVESPVILRGFFAACRELKTTSPSIVLAYHDRSDGGLLTTLVEMAFAGRSGVNILLDSIAQSEESIIPALFNEELGGLFQIREADVQRFKDVLAKHEINPNLVHTLGLVSPRSQDISITYHSNLIFSSTRPELQSKWAETSYKMQLLRDYPGAAEEEYSTISDEAETGLRYDLTFPEPQPSLTPASGPKVAILREQGVNGQIEMAWAFAAAGFTSIDVHMSDIIGGAVDLSAFRGLAACVI</sequence>
<feature type="domain" description="PurM-like C-terminal" evidence="1">
    <location>
        <begin position="37"/>
        <end position="131"/>
    </location>
</feature>
<dbReference type="Gene3D" id="3.40.50.880">
    <property type="match status" value="1"/>
</dbReference>
<reference evidence="2 3" key="1">
    <citation type="journal article" date="2013" name="J. Biotechnol.">
        <title>Establishment and interpretation of the genome sequence of the phytopathogenic fungus Rhizoctonia solani AG1-IB isolate 7/3/14.</title>
        <authorList>
            <person name="Wibberg D.W."/>
            <person name="Jelonek L.J."/>
            <person name="Rupp O.R."/>
            <person name="Hennig M.H."/>
            <person name="Eikmeyer F.E."/>
            <person name="Goesmann A.G."/>
            <person name="Hartmann A.H."/>
            <person name="Borriss R.B."/>
            <person name="Grosch R.G."/>
            <person name="Puehler A.P."/>
            <person name="Schlueter A.S."/>
        </authorList>
    </citation>
    <scope>NUCLEOTIDE SEQUENCE [LARGE SCALE GENOMIC DNA]</scope>
    <source>
        <strain evidence="3">AG1-IB / isolate 7/3/14</strain>
    </source>
</reference>
<dbReference type="GO" id="GO:0006164">
    <property type="term" value="P:purine nucleotide biosynthetic process"/>
    <property type="evidence" value="ECO:0007669"/>
    <property type="project" value="TreeGrafter"/>
</dbReference>
<dbReference type="InterPro" id="IPR029062">
    <property type="entry name" value="Class_I_gatase-like"/>
</dbReference>
<dbReference type="HOGENOM" id="CLU_1016290_0_0_1"/>